<evidence type="ECO:0000313" key="3">
    <source>
        <dbReference type="Proteomes" id="UP000758155"/>
    </source>
</evidence>
<accession>A0A9P4WZ84</accession>
<evidence type="ECO:0000256" key="1">
    <source>
        <dbReference type="SAM" id="SignalP"/>
    </source>
</evidence>
<name>A0A9P4WZ84_9PLEO</name>
<dbReference type="Proteomes" id="UP000758155">
    <property type="component" value="Unassembled WGS sequence"/>
</dbReference>
<dbReference type="EMBL" id="SWKV01000004">
    <property type="protein sequence ID" value="KAF3046334.1"/>
    <property type="molecule type" value="Genomic_DNA"/>
</dbReference>
<feature type="chain" id="PRO_5040153295" evidence="1">
    <location>
        <begin position="25"/>
        <end position="123"/>
    </location>
</feature>
<keyword evidence="1" id="KW-0732">Signal</keyword>
<dbReference type="OrthoDB" id="3787697at2759"/>
<keyword evidence="3" id="KW-1185">Reference proteome</keyword>
<reference evidence="2" key="1">
    <citation type="submission" date="2019-04" db="EMBL/GenBank/DDBJ databases">
        <title>Sequencing of skin fungus with MAO and IRED activity.</title>
        <authorList>
            <person name="Marsaioli A.J."/>
            <person name="Bonatto J.M.C."/>
            <person name="Reis Junior O."/>
        </authorList>
    </citation>
    <scope>NUCLEOTIDE SEQUENCE</scope>
    <source>
        <strain evidence="2">28M1</strain>
    </source>
</reference>
<comment type="caution">
    <text evidence="2">The sequence shown here is derived from an EMBL/GenBank/DDBJ whole genome shotgun (WGS) entry which is preliminary data.</text>
</comment>
<organism evidence="2 3">
    <name type="scientific">Didymella heteroderae</name>
    <dbReference type="NCBI Taxonomy" id="1769908"/>
    <lineage>
        <taxon>Eukaryota</taxon>
        <taxon>Fungi</taxon>
        <taxon>Dikarya</taxon>
        <taxon>Ascomycota</taxon>
        <taxon>Pezizomycotina</taxon>
        <taxon>Dothideomycetes</taxon>
        <taxon>Pleosporomycetidae</taxon>
        <taxon>Pleosporales</taxon>
        <taxon>Pleosporineae</taxon>
        <taxon>Didymellaceae</taxon>
        <taxon>Didymella</taxon>
    </lineage>
</organism>
<evidence type="ECO:0000313" key="2">
    <source>
        <dbReference type="EMBL" id="KAF3046334.1"/>
    </source>
</evidence>
<protein>
    <submittedName>
        <fullName evidence="2">Uncharacterized protein</fullName>
    </submittedName>
</protein>
<proteinExistence type="predicted"/>
<dbReference type="AlphaFoldDB" id="A0A9P4WZ84"/>
<sequence length="123" mass="12968">MKFIMPTTLLAAAALAAPDLKTTAKDTAAACPPICKFDPAKGEYICPEGVRMPIDKPADSKRLVDTERRETIPLVQVNTASEGGAATINAPVTDCGKCQADWEKCLSVASNDPQCKECPAGQC</sequence>
<gene>
    <name evidence="2" type="ORF">E8E12_002419</name>
</gene>
<feature type="signal peptide" evidence="1">
    <location>
        <begin position="1"/>
        <end position="24"/>
    </location>
</feature>